<dbReference type="EMBL" id="JACHVA010000126">
    <property type="protein sequence ID" value="MBC2603396.1"/>
    <property type="molecule type" value="Genomic_DNA"/>
</dbReference>
<keyword evidence="5" id="KW-1185">Reference proteome</keyword>
<protein>
    <submittedName>
        <fullName evidence="4">Lamin tail domain-containing protein</fullName>
    </submittedName>
</protein>
<feature type="domain" description="LTD" evidence="3">
    <location>
        <begin position="16"/>
        <end position="151"/>
    </location>
</feature>
<comment type="caution">
    <text evidence="4">The sequence shown here is derived from an EMBL/GenBank/DDBJ whole genome shotgun (WGS) entry which is preliminary data.</text>
</comment>
<dbReference type="Proteomes" id="UP000525652">
    <property type="component" value="Unassembled WGS sequence"/>
</dbReference>
<evidence type="ECO:0000256" key="1">
    <source>
        <dbReference type="SAM" id="Phobius"/>
    </source>
</evidence>
<dbReference type="AlphaFoldDB" id="A0A7X1E5Q1"/>
<evidence type="ECO:0000259" key="3">
    <source>
        <dbReference type="PROSITE" id="PS51841"/>
    </source>
</evidence>
<dbReference type="InterPro" id="IPR001322">
    <property type="entry name" value="Lamin_tail_dom"/>
</dbReference>
<evidence type="ECO:0000313" key="4">
    <source>
        <dbReference type="EMBL" id="MBC2603396.1"/>
    </source>
</evidence>
<reference evidence="4 5" key="1">
    <citation type="submission" date="2020-07" db="EMBL/GenBank/DDBJ databases">
        <authorList>
            <person name="Feng X."/>
        </authorList>
    </citation>
    <scope>NUCLEOTIDE SEQUENCE [LARGE SCALE GENOMIC DNA]</scope>
    <source>
        <strain evidence="4 5">JCM14086</strain>
    </source>
</reference>
<dbReference type="SUPFAM" id="SSF74853">
    <property type="entry name" value="Lamin A/C globular tail domain"/>
    <property type="match status" value="1"/>
</dbReference>
<organism evidence="4 5">
    <name type="scientific">Puniceicoccus vermicola</name>
    <dbReference type="NCBI Taxonomy" id="388746"/>
    <lineage>
        <taxon>Bacteria</taxon>
        <taxon>Pseudomonadati</taxon>
        <taxon>Verrucomicrobiota</taxon>
        <taxon>Opitutia</taxon>
        <taxon>Puniceicoccales</taxon>
        <taxon>Puniceicoccaceae</taxon>
        <taxon>Puniceicoccus</taxon>
    </lineage>
</organism>
<keyword evidence="1" id="KW-0472">Membrane</keyword>
<dbReference type="InterPro" id="IPR036415">
    <property type="entry name" value="Lamin_tail_dom_sf"/>
</dbReference>
<sequence>MKNELLISAALCVAATTASAQLVITEVMSNSSHPGGPANGDWWELTNTGGSSVDLMNYYWDDSGPNGDDGALFPSITIAAGESIVIVDENSDNIAGFVAAWGGGFTAYSKDDFSGNNTFSGLSAGGDQIQLWDADPNVGSANLVAEVVFGESTDGHSFVWGTNGDYLGISQNNVGGAFVAPGNGAGGAGTDVGSPGFAAVPEPEFFGALAGLMVFGFAALRRRRK</sequence>
<proteinExistence type="predicted"/>
<keyword evidence="1" id="KW-1133">Transmembrane helix</keyword>
<evidence type="ECO:0000313" key="5">
    <source>
        <dbReference type="Proteomes" id="UP000525652"/>
    </source>
</evidence>
<feature type="signal peptide" evidence="2">
    <location>
        <begin position="1"/>
        <end position="20"/>
    </location>
</feature>
<accession>A0A7X1E5Q1</accession>
<keyword evidence="1" id="KW-0812">Transmembrane</keyword>
<keyword evidence="2" id="KW-0732">Signal</keyword>
<dbReference type="RefSeq" id="WP_185694024.1">
    <property type="nucleotide sequence ID" value="NZ_JACHVA010000126.1"/>
</dbReference>
<evidence type="ECO:0000256" key="2">
    <source>
        <dbReference type="SAM" id="SignalP"/>
    </source>
</evidence>
<feature type="chain" id="PRO_5031062501" evidence="2">
    <location>
        <begin position="21"/>
        <end position="225"/>
    </location>
</feature>
<dbReference type="PROSITE" id="PS51841">
    <property type="entry name" value="LTD"/>
    <property type="match status" value="1"/>
</dbReference>
<feature type="transmembrane region" description="Helical" evidence="1">
    <location>
        <begin position="205"/>
        <end position="221"/>
    </location>
</feature>
<gene>
    <name evidence="4" type="ORF">H5P30_16555</name>
</gene>
<name>A0A7X1E5Q1_9BACT</name>
<dbReference type="Pfam" id="PF00932">
    <property type="entry name" value="LTD"/>
    <property type="match status" value="1"/>
</dbReference>